<evidence type="ECO:0000313" key="10">
    <source>
        <dbReference type="EMBL" id="TRY00077.1"/>
    </source>
</evidence>
<dbReference type="GO" id="GO:0005886">
    <property type="term" value="C:plasma membrane"/>
    <property type="evidence" value="ECO:0007669"/>
    <property type="project" value="UniProtKB-SubCell"/>
</dbReference>
<keyword evidence="7 8" id="KW-0472">Membrane</keyword>
<organism evidence="10 11">
    <name type="scientific">Acholeplasma laidlawii</name>
    <dbReference type="NCBI Taxonomy" id="2148"/>
    <lineage>
        <taxon>Bacteria</taxon>
        <taxon>Bacillati</taxon>
        <taxon>Mycoplasmatota</taxon>
        <taxon>Mollicutes</taxon>
        <taxon>Acholeplasmatales</taxon>
        <taxon>Acholeplasmataceae</taxon>
        <taxon>Acholeplasma</taxon>
    </lineage>
</organism>
<accession>A0A553IIQ8</accession>
<proteinExistence type="inferred from homology"/>
<dbReference type="Proteomes" id="UP000315938">
    <property type="component" value="Unassembled WGS sequence"/>
</dbReference>
<dbReference type="Gene3D" id="1.10.3720.10">
    <property type="entry name" value="MetI-like"/>
    <property type="match status" value="1"/>
</dbReference>
<name>A0A553IIQ8_ACHLA</name>
<keyword evidence="3 8" id="KW-0813">Transport</keyword>
<dbReference type="AlphaFoldDB" id="A0A553IIQ8"/>
<evidence type="ECO:0000256" key="4">
    <source>
        <dbReference type="ARBA" id="ARBA00022475"/>
    </source>
</evidence>
<evidence type="ECO:0000256" key="1">
    <source>
        <dbReference type="ARBA" id="ARBA00004651"/>
    </source>
</evidence>
<evidence type="ECO:0000256" key="6">
    <source>
        <dbReference type="ARBA" id="ARBA00022989"/>
    </source>
</evidence>
<dbReference type="GO" id="GO:0055085">
    <property type="term" value="P:transmembrane transport"/>
    <property type="evidence" value="ECO:0007669"/>
    <property type="project" value="InterPro"/>
</dbReference>
<feature type="transmembrane region" description="Helical" evidence="8">
    <location>
        <begin position="114"/>
        <end position="136"/>
    </location>
</feature>
<dbReference type="Pfam" id="PF00528">
    <property type="entry name" value="BPD_transp_1"/>
    <property type="match status" value="1"/>
</dbReference>
<evidence type="ECO:0000259" key="9">
    <source>
        <dbReference type="PROSITE" id="PS50928"/>
    </source>
</evidence>
<feature type="domain" description="ABC transmembrane type-1" evidence="9">
    <location>
        <begin position="78"/>
        <end position="275"/>
    </location>
</feature>
<reference evidence="10 11" key="1">
    <citation type="submission" date="2019-07" db="EMBL/GenBank/DDBJ databases">
        <title>Genome sequence of Acholeplasma laidlawii strain with increased resistance to erythromycin.</title>
        <authorList>
            <person name="Medvedeva E.S."/>
            <person name="Baranova N.B."/>
            <person name="Siniagina M.N."/>
            <person name="Mouzykantov A."/>
            <person name="Chernova O.A."/>
            <person name="Chernov V.M."/>
        </authorList>
    </citation>
    <scope>NUCLEOTIDE SEQUENCE [LARGE SCALE GENOMIC DNA]</scope>
    <source>
        <strain evidence="10 11">PG8REry</strain>
    </source>
</reference>
<feature type="transmembrane region" description="Helical" evidence="8">
    <location>
        <begin position="82"/>
        <end position="102"/>
    </location>
</feature>
<keyword evidence="6 8" id="KW-1133">Transmembrane helix</keyword>
<protein>
    <submittedName>
        <fullName evidence="10">ABC transporter permease</fullName>
    </submittedName>
</protein>
<dbReference type="PANTHER" id="PTHR42929">
    <property type="entry name" value="INNER MEMBRANE ABC TRANSPORTER PERMEASE PROTEIN YDCU-RELATED-RELATED"/>
    <property type="match status" value="1"/>
</dbReference>
<keyword evidence="4" id="KW-1003">Cell membrane</keyword>
<dbReference type="CDD" id="cd06261">
    <property type="entry name" value="TM_PBP2"/>
    <property type="match status" value="1"/>
</dbReference>
<evidence type="ECO:0000256" key="7">
    <source>
        <dbReference type="ARBA" id="ARBA00023136"/>
    </source>
</evidence>
<evidence type="ECO:0000256" key="5">
    <source>
        <dbReference type="ARBA" id="ARBA00022692"/>
    </source>
</evidence>
<feature type="transmembrane region" description="Helical" evidence="8">
    <location>
        <begin position="156"/>
        <end position="175"/>
    </location>
</feature>
<feature type="transmembrane region" description="Helical" evidence="8">
    <location>
        <begin position="254"/>
        <end position="275"/>
    </location>
</feature>
<dbReference type="EMBL" id="VKID01000001">
    <property type="protein sequence ID" value="TRY00077.1"/>
    <property type="molecule type" value="Genomic_DNA"/>
</dbReference>
<evidence type="ECO:0000313" key="11">
    <source>
        <dbReference type="Proteomes" id="UP000315938"/>
    </source>
</evidence>
<feature type="transmembrane region" description="Helical" evidence="8">
    <location>
        <begin position="212"/>
        <end position="234"/>
    </location>
</feature>
<evidence type="ECO:0000256" key="3">
    <source>
        <dbReference type="ARBA" id="ARBA00022448"/>
    </source>
</evidence>
<comment type="caution">
    <text evidence="10">The sequence shown here is derived from an EMBL/GenBank/DDBJ whole genome shotgun (WGS) entry which is preliminary data.</text>
</comment>
<sequence>MINFPKKQQKHLHKTQKLNFEFYLGAPYYLMMILLVIIPIGLMLLYAFTTDSNSLISIKFTIDNFIQFFKEPTFISSMLESVYLSFFSAVICLVICYPLEFILSRRKLMTQKILVSLITSNMFINSLLLAYAVRSIFEMIGTTFFGEARYLLGTDLAIITGMVYLYLPFMLLPIYTHMSKMDKNLFESAEDLGANKLQTILRVVIPMSLSSVLTGFMMVFLPASTTLVITRYLGNGQRKMIGDLIDLAFKNGKFGYGAAIALVLALILLIFIFLIKRVDKYEEVLANED</sequence>
<evidence type="ECO:0000256" key="8">
    <source>
        <dbReference type="RuleBase" id="RU363032"/>
    </source>
</evidence>
<feature type="transmembrane region" description="Helical" evidence="8">
    <location>
        <begin position="20"/>
        <end position="48"/>
    </location>
</feature>
<dbReference type="InterPro" id="IPR000515">
    <property type="entry name" value="MetI-like"/>
</dbReference>
<comment type="subcellular location">
    <subcellularLocation>
        <location evidence="1 8">Cell membrane</location>
        <topology evidence="1 8">Multi-pass membrane protein</topology>
    </subcellularLocation>
</comment>
<dbReference type="PANTHER" id="PTHR42929:SF1">
    <property type="entry name" value="INNER MEMBRANE ABC TRANSPORTER PERMEASE PROTEIN YDCU-RELATED"/>
    <property type="match status" value="1"/>
</dbReference>
<keyword evidence="5 8" id="KW-0812">Transmembrane</keyword>
<dbReference type="PROSITE" id="PS50928">
    <property type="entry name" value="ABC_TM1"/>
    <property type="match status" value="1"/>
</dbReference>
<dbReference type="RefSeq" id="WP_143215678.1">
    <property type="nucleotide sequence ID" value="NZ_JACAOE010000001.1"/>
</dbReference>
<dbReference type="SUPFAM" id="SSF161098">
    <property type="entry name" value="MetI-like"/>
    <property type="match status" value="1"/>
</dbReference>
<evidence type="ECO:0000256" key="2">
    <source>
        <dbReference type="ARBA" id="ARBA00007069"/>
    </source>
</evidence>
<dbReference type="InterPro" id="IPR035906">
    <property type="entry name" value="MetI-like_sf"/>
</dbReference>
<gene>
    <name evidence="10" type="ORF">FNV44_03265</name>
</gene>
<comment type="similarity">
    <text evidence="2">Belongs to the binding-protein-dependent transport system permease family. CysTW subfamily.</text>
</comment>